<dbReference type="InterPro" id="IPR015947">
    <property type="entry name" value="PUA-like_sf"/>
</dbReference>
<dbReference type="AlphaFoldDB" id="A0A383VRH6"/>
<name>A0A383VRH6_TETOB</name>
<evidence type="ECO:0000259" key="1">
    <source>
        <dbReference type="Pfam" id="PF14306"/>
    </source>
</evidence>
<sequence>MALRFTQRAQAGVLSGRQQAPAPVVRVPSATGAARCNISQMAASGAMESCSSSRANQATVVRCSAAAMQAVQQQHRTAEGLQAPHGDKLVNLMVPAEQRQAVIDSCTKTIECSDRNACDVELLCVGGFSPLEGFMNQADYDSVVANMRLTSGLLFGLPIVLDTNSEDVSPGDKVLLTYQGTAIAAVTIDSKWSPNKPLECLKCYGTSSLEHPAVQMVAMERGKYYM</sequence>
<dbReference type="PANTHER" id="PTHR43509">
    <property type="match status" value="1"/>
</dbReference>
<evidence type="ECO:0000313" key="3">
    <source>
        <dbReference type="Proteomes" id="UP000256970"/>
    </source>
</evidence>
<dbReference type="SUPFAM" id="SSF88697">
    <property type="entry name" value="PUA domain-like"/>
    <property type="match status" value="1"/>
</dbReference>
<feature type="domain" description="ATP-sulfurylase PUA-like" evidence="1">
    <location>
        <begin position="83"/>
        <end position="225"/>
    </location>
</feature>
<organism evidence="2 3">
    <name type="scientific">Tetradesmus obliquus</name>
    <name type="common">Green alga</name>
    <name type="synonym">Acutodesmus obliquus</name>
    <dbReference type="NCBI Taxonomy" id="3088"/>
    <lineage>
        <taxon>Eukaryota</taxon>
        <taxon>Viridiplantae</taxon>
        <taxon>Chlorophyta</taxon>
        <taxon>core chlorophytes</taxon>
        <taxon>Chlorophyceae</taxon>
        <taxon>CS clade</taxon>
        <taxon>Sphaeropleales</taxon>
        <taxon>Scenedesmaceae</taxon>
        <taxon>Tetradesmus</taxon>
    </lineage>
</organism>
<dbReference type="STRING" id="3088.A0A383VRH6"/>
<dbReference type="Proteomes" id="UP000256970">
    <property type="component" value="Unassembled WGS sequence"/>
</dbReference>
<gene>
    <name evidence="2" type="ORF">BQ4739_LOCUS7746</name>
</gene>
<accession>A0A383VRH6</accession>
<dbReference type="InterPro" id="IPR025980">
    <property type="entry name" value="ATP-Sase_PUA-like_dom"/>
</dbReference>
<dbReference type="Gene3D" id="3.10.400.10">
    <property type="entry name" value="Sulfate adenylyltransferase"/>
    <property type="match status" value="1"/>
</dbReference>
<dbReference type="EMBL" id="FNXT01000789">
    <property type="protein sequence ID" value="SZX67344.1"/>
    <property type="molecule type" value="Genomic_DNA"/>
</dbReference>
<evidence type="ECO:0000313" key="2">
    <source>
        <dbReference type="EMBL" id="SZX67344.1"/>
    </source>
</evidence>
<reference evidence="2 3" key="1">
    <citation type="submission" date="2016-10" db="EMBL/GenBank/DDBJ databases">
        <authorList>
            <person name="Cai Z."/>
        </authorList>
    </citation>
    <scope>NUCLEOTIDE SEQUENCE [LARGE SCALE GENOMIC DNA]</scope>
</reference>
<dbReference type="PANTHER" id="PTHR43509:SF1">
    <property type="entry name" value="SULFATE ADENYLYLTRANSFERASE"/>
    <property type="match status" value="1"/>
</dbReference>
<feature type="non-terminal residue" evidence="2">
    <location>
        <position position="226"/>
    </location>
</feature>
<protein>
    <recommendedName>
        <fullName evidence="1">ATP-sulfurylase PUA-like domain-containing protein</fullName>
    </recommendedName>
</protein>
<dbReference type="Pfam" id="PF14306">
    <property type="entry name" value="PUA_2"/>
    <property type="match status" value="1"/>
</dbReference>
<keyword evidence="3" id="KW-1185">Reference proteome</keyword>
<proteinExistence type="predicted"/>